<comment type="subcellular location">
    <subcellularLocation>
        <location evidence="1 11">Cell outer membrane</location>
        <topology evidence="1 11">Multi-pass membrane protein</topology>
    </subcellularLocation>
</comment>
<dbReference type="Proteomes" id="UP000823934">
    <property type="component" value="Unassembled WGS sequence"/>
</dbReference>
<keyword evidence="6 13" id="KW-0732">Signal</keyword>
<dbReference type="Pfam" id="PF07715">
    <property type="entry name" value="Plug"/>
    <property type="match status" value="1"/>
</dbReference>
<dbReference type="InterPro" id="IPR037066">
    <property type="entry name" value="Plug_dom_sf"/>
</dbReference>
<reference evidence="16" key="2">
    <citation type="submission" date="2021-04" db="EMBL/GenBank/DDBJ databases">
        <authorList>
            <person name="Gilroy R."/>
        </authorList>
    </citation>
    <scope>NUCLEOTIDE SEQUENCE</scope>
    <source>
        <strain evidence="16">CHK160-9182</strain>
    </source>
</reference>
<dbReference type="InterPro" id="IPR000531">
    <property type="entry name" value="Beta-barrel_TonB"/>
</dbReference>
<evidence type="ECO:0000256" key="4">
    <source>
        <dbReference type="ARBA" id="ARBA00022452"/>
    </source>
</evidence>
<evidence type="ECO:0000256" key="3">
    <source>
        <dbReference type="ARBA" id="ARBA00022448"/>
    </source>
</evidence>
<evidence type="ECO:0000256" key="8">
    <source>
        <dbReference type="ARBA" id="ARBA00023136"/>
    </source>
</evidence>
<dbReference type="InterPro" id="IPR036942">
    <property type="entry name" value="Beta-barrel_TonB_sf"/>
</dbReference>
<evidence type="ECO:0000256" key="11">
    <source>
        <dbReference type="PROSITE-ProRule" id="PRU01360"/>
    </source>
</evidence>
<evidence type="ECO:0000256" key="13">
    <source>
        <dbReference type="SAM" id="SignalP"/>
    </source>
</evidence>
<evidence type="ECO:0000313" key="16">
    <source>
        <dbReference type="EMBL" id="HIW06872.1"/>
    </source>
</evidence>
<dbReference type="CDD" id="cd01347">
    <property type="entry name" value="ligand_gated_channel"/>
    <property type="match status" value="1"/>
</dbReference>
<feature type="chain" id="PRO_5039512763" evidence="13">
    <location>
        <begin position="23"/>
        <end position="647"/>
    </location>
</feature>
<evidence type="ECO:0000256" key="5">
    <source>
        <dbReference type="ARBA" id="ARBA00022692"/>
    </source>
</evidence>
<dbReference type="PROSITE" id="PS52016">
    <property type="entry name" value="TONB_DEPENDENT_REC_3"/>
    <property type="match status" value="1"/>
</dbReference>
<sequence length="647" mass="72362">MYKRSLLSITVSGLLLSSLSFAQTPIWVEENTENAEGIVTPDQAEKPPITVNLSKVIVTGALKEELAIAESAATIAHFGTQEVDRLNATSLADLLAYEPGVTVDLSRTGGLGDVRIRGMGENRVMIAVDGAPLPNSFSFGPYVSMNRAYFDIDAMKSIDIIKGPMSTLYGGSALSGGIFMQTKDPDDFIKDGKNIGGEAKIGYRTATRETLLSGTIAGHLTDKVSAFGRFTYTNPEARENHQGRASKNHVMGPNRTAPNAADSDTYNILTKWVFNPNSENRFSLTYEDFKDKTDSTPYSDFDKKTASYTQLSLYNKDKNRRQQLAIRHDFDIATTLFDRGFWHAYYQKNKAEQWTNEQRLMTRGDYTIERDRYNTFENKGFGLGAEFSKGLAQNESVYHNFTYGLNFRENKVSTTRFGDTRKLSDNSSIETEPFPNKSFPDSTIRELGVFLQDRISLFEGQFEVIAGIRYDHYKLSPKSGSAFETANAGVLPPDSMSESQFSKRLALLWHPTEENTIFFNYSEGFRAPTYSAVNMGFSNPAHGYTSRSNPNLKPEKSQSYELGWNYIDETKSFALTGFYVDYKNFIEEQALTGIDPDTGYMIFQARNLDKSRIYGFEAKAHMDLFTIQNGNGIIGLNASLAYAKGEE</sequence>
<dbReference type="PANTHER" id="PTHR30069">
    <property type="entry name" value="TONB-DEPENDENT OUTER MEMBRANE RECEPTOR"/>
    <property type="match status" value="1"/>
</dbReference>
<dbReference type="PANTHER" id="PTHR30069:SF29">
    <property type="entry name" value="HEMOGLOBIN AND HEMOGLOBIN-HAPTOGLOBIN-BINDING PROTEIN 1-RELATED"/>
    <property type="match status" value="1"/>
</dbReference>
<keyword evidence="3 11" id="KW-0813">Transport</keyword>
<dbReference type="GO" id="GO:0044718">
    <property type="term" value="P:siderophore transmembrane transport"/>
    <property type="evidence" value="ECO:0007669"/>
    <property type="project" value="TreeGrafter"/>
</dbReference>
<dbReference type="Pfam" id="PF00593">
    <property type="entry name" value="TonB_dep_Rec_b-barrel"/>
    <property type="match status" value="1"/>
</dbReference>
<keyword evidence="7 12" id="KW-0798">TonB box</keyword>
<evidence type="ECO:0000256" key="9">
    <source>
        <dbReference type="ARBA" id="ARBA00023170"/>
    </source>
</evidence>
<evidence type="ECO:0000256" key="7">
    <source>
        <dbReference type="ARBA" id="ARBA00023077"/>
    </source>
</evidence>
<dbReference type="EMBL" id="DXHP01000134">
    <property type="protein sequence ID" value="HIW06872.1"/>
    <property type="molecule type" value="Genomic_DNA"/>
</dbReference>
<dbReference type="SUPFAM" id="SSF56935">
    <property type="entry name" value="Porins"/>
    <property type="match status" value="1"/>
</dbReference>
<evidence type="ECO:0000259" key="15">
    <source>
        <dbReference type="Pfam" id="PF07715"/>
    </source>
</evidence>
<comment type="caution">
    <text evidence="16">The sequence shown here is derived from an EMBL/GenBank/DDBJ whole genome shotgun (WGS) entry which is preliminary data.</text>
</comment>
<name>A0A9D1TUJ1_9GAMM</name>
<keyword evidence="8 11" id="KW-0472">Membrane</keyword>
<feature type="domain" description="TonB-dependent receptor-like beta-barrel" evidence="14">
    <location>
        <begin position="275"/>
        <end position="643"/>
    </location>
</feature>
<keyword evidence="10 11" id="KW-0998">Cell outer membrane</keyword>
<dbReference type="GO" id="GO:0015344">
    <property type="term" value="F:siderophore uptake transmembrane transporter activity"/>
    <property type="evidence" value="ECO:0007669"/>
    <property type="project" value="TreeGrafter"/>
</dbReference>
<dbReference type="Gene3D" id="2.170.130.10">
    <property type="entry name" value="TonB-dependent receptor, plug domain"/>
    <property type="match status" value="1"/>
</dbReference>
<evidence type="ECO:0000256" key="12">
    <source>
        <dbReference type="RuleBase" id="RU003357"/>
    </source>
</evidence>
<evidence type="ECO:0000256" key="2">
    <source>
        <dbReference type="ARBA" id="ARBA00008143"/>
    </source>
</evidence>
<keyword evidence="4 11" id="KW-1134">Transmembrane beta strand</keyword>
<proteinExistence type="inferred from homology"/>
<evidence type="ECO:0000256" key="6">
    <source>
        <dbReference type="ARBA" id="ARBA00022729"/>
    </source>
</evidence>
<dbReference type="InterPro" id="IPR039426">
    <property type="entry name" value="TonB-dep_rcpt-like"/>
</dbReference>
<feature type="domain" description="TonB-dependent receptor plug" evidence="15">
    <location>
        <begin position="70"/>
        <end position="176"/>
    </location>
</feature>
<protein>
    <submittedName>
        <fullName evidence="16">TonB-dependent receptor</fullName>
    </submittedName>
</protein>
<keyword evidence="9 16" id="KW-0675">Receptor</keyword>
<gene>
    <name evidence="16" type="ORF">H9889_06055</name>
</gene>
<evidence type="ECO:0000313" key="17">
    <source>
        <dbReference type="Proteomes" id="UP000823934"/>
    </source>
</evidence>
<feature type="non-terminal residue" evidence="16">
    <location>
        <position position="647"/>
    </location>
</feature>
<organism evidence="16 17">
    <name type="scientific">Candidatus Ignatzschineria merdigallinarum</name>
    <dbReference type="NCBI Taxonomy" id="2838621"/>
    <lineage>
        <taxon>Bacteria</taxon>
        <taxon>Pseudomonadati</taxon>
        <taxon>Pseudomonadota</taxon>
        <taxon>Gammaproteobacteria</taxon>
        <taxon>Cardiobacteriales</taxon>
        <taxon>Ignatzschineriaceae</taxon>
        <taxon>Ignatzschineria</taxon>
    </lineage>
</organism>
<feature type="signal peptide" evidence="13">
    <location>
        <begin position="1"/>
        <end position="22"/>
    </location>
</feature>
<evidence type="ECO:0000256" key="10">
    <source>
        <dbReference type="ARBA" id="ARBA00023237"/>
    </source>
</evidence>
<accession>A0A9D1TUJ1</accession>
<dbReference type="InterPro" id="IPR012910">
    <property type="entry name" value="Plug_dom"/>
</dbReference>
<keyword evidence="5 11" id="KW-0812">Transmembrane</keyword>
<evidence type="ECO:0000259" key="14">
    <source>
        <dbReference type="Pfam" id="PF00593"/>
    </source>
</evidence>
<dbReference type="GO" id="GO:0009279">
    <property type="term" value="C:cell outer membrane"/>
    <property type="evidence" value="ECO:0007669"/>
    <property type="project" value="UniProtKB-SubCell"/>
</dbReference>
<dbReference type="AlphaFoldDB" id="A0A9D1TUJ1"/>
<dbReference type="Gene3D" id="2.40.170.20">
    <property type="entry name" value="TonB-dependent receptor, beta-barrel domain"/>
    <property type="match status" value="1"/>
</dbReference>
<evidence type="ECO:0000256" key="1">
    <source>
        <dbReference type="ARBA" id="ARBA00004571"/>
    </source>
</evidence>
<comment type="similarity">
    <text evidence="2">Belongs to the TonB-dependent receptor family. Hemoglobin/haptoglobin binding protein subfamily.</text>
</comment>
<reference evidence="16" key="1">
    <citation type="journal article" date="2021" name="PeerJ">
        <title>Extensive microbial diversity within the chicken gut microbiome revealed by metagenomics and culture.</title>
        <authorList>
            <person name="Gilroy R."/>
            <person name="Ravi A."/>
            <person name="Getino M."/>
            <person name="Pursley I."/>
            <person name="Horton D.L."/>
            <person name="Alikhan N.F."/>
            <person name="Baker D."/>
            <person name="Gharbi K."/>
            <person name="Hall N."/>
            <person name="Watson M."/>
            <person name="Adriaenssens E.M."/>
            <person name="Foster-Nyarko E."/>
            <person name="Jarju S."/>
            <person name="Secka A."/>
            <person name="Antonio M."/>
            <person name="Oren A."/>
            <person name="Chaudhuri R.R."/>
            <person name="La Ragione R."/>
            <person name="Hildebrand F."/>
            <person name="Pallen M.J."/>
        </authorList>
    </citation>
    <scope>NUCLEOTIDE SEQUENCE</scope>
    <source>
        <strain evidence="16">CHK160-9182</strain>
    </source>
</reference>